<dbReference type="PANTHER" id="PTHR22807:SF61">
    <property type="entry name" value="NOL1_NOP2_SUN FAMILY PROTEIN _ ANTITERMINATION NUSB DOMAIN-CONTAINING PROTEIN"/>
    <property type="match status" value="1"/>
</dbReference>
<evidence type="ECO:0000256" key="3">
    <source>
        <dbReference type="ARBA" id="ARBA00007494"/>
    </source>
</evidence>
<evidence type="ECO:0000256" key="13">
    <source>
        <dbReference type="ARBA" id="ARBA00047283"/>
    </source>
</evidence>
<gene>
    <name evidence="16" type="primary">rsmB</name>
    <name evidence="16" type="ORF">OK117_10295</name>
</gene>
<dbReference type="NCBIfam" id="NF008149">
    <property type="entry name" value="PRK10901.1"/>
    <property type="match status" value="1"/>
</dbReference>
<dbReference type="InterPro" id="IPR029063">
    <property type="entry name" value="SAM-dependent_MTases_sf"/>
</dbReference>
<keyword evidence="7 14" id="KW-0489">Methyltransferase</keyword>
<dbReference type="PROSITE" id="PS51686">
    <property type="entry name" value="SAM_MT_RSMB_NOP"/>
    <property type="match status" value="1"/>
</dbReference>
<evidence type="ECO:0000313" key="16">
    <source>
        <dbReference type="EMBL" id="WCF28006.1"/>
    </source>
</evidence>
<protein>
    <recommendedName>
        <fullName evidence="4">16S rRNA (cytosine(967)-C(5))-methyltransferase</fullName>
        <ecNumber evidence="4">2.1.1.176</ecNumber>
    </recommendedName>
    <alternativeName>
        <fullName evidence="11">16S rRNA m5C967 methyltransferase</fullName>
    </alternativeName>
    <alternativeName>
        <fullName evidence="12">rRNA (cytosine-C(5)-)-methyltransferase RsmB</fullName>
    </alternativeName>
</protein>
<dbReference type="InterPro" id="IPR023267">
    <property type="entry name" value="RCMT"/>
</dbReference>
<dbReference type="SUPFAM" id="SSF53335">
    <property type="entry name" value="S-adenosyl-L-methionine-dependent methyltransferases"/>
    <property type="match status" value="1"/>
</dbReference>
<evidence type="ECO:0000256" key="1">
    <source>
        <dbReference type="ARBA" id="ARBA00002724"/>
    </source>
</evidence>
<evidence type="ECO:0000256" key="9">
    <source>
        <dbReference type="ARBA" id="ARBA00022691"/>
    </source>
</evidence>
<dbReference type="SMR" id="A0AAJ5QZF7"/>
<dbReference type="SUPFAM" id="SSF48013">
    <property type="entry name" value="NusB-like"/>
    <property type="match status" value="1"/>
</dbReference>
<dbReference type="EMBL" id="CP109886">
    <property type="protein sequence ID" value="WCF28006.1"/>
    <property type="molecule type" value="Genomic_DNA"/>
</dbReference>
<dbReference type="Pfam" id="PF01029">
    <property type="entry name" value="NusB"/>
    <property type="match status" value="1"/>
</dbReference>
<comment type="similarity">
    <text evidence="3 14">Belongs to the class I-like SAM-binding methyltransferase superfamily. RsmB/NOP family.</text>
</comment>
<dbReference type="PANTHER" id="PTHR22807">
    <property type="entry name" value="NOP2 YEAST -RELATED NOL1/NOP2/FMU SUN DOMAIN-CONTAINING"/>
    <property type="match status" value="1"/>
</dbReference>
<feature type="binding site" evidence="14">
    <location>
        <begin position="249"/>
        <end position="255"/>
    </location>
    <ligand>
        <name>S-adenosyl-L-methionine</name>
        <dbReference type="ChEBI" id="CHEBI:59789"/>
    </ligand>
</feature>
<dbReference type="GO" id="GO:0070475">
    <property type="term" value="P:rRNA base methylation"/>
    <property type="evidence" value="ECO:0007669"/>
    <property type="project" value="TreeGrafter"/>
</dbReference>
<reference evidence="16" key="2">
    <citation type="submission" date="2022-10" db="EMBL/GenBank/DDBJ databases">
        <authorList>
            <person name="Landa B."/>
            <person name="Arias-Giraldo L.F."/>
            <person name="Roman-Ecija M."/>
            <person name="Velasco-Amo M.P."/>
            <person name="De La Fuente L."/>
            <person name="Marco-Noales E."/>
            <person name="Moralejo E."/>
        </authorList>
    </citation>
    <scope>NUCLEOTIDE SEQUENCE</scope>
    <source>
        <strain evidence="16">CFBP8073</strain>
    </source>
</reference>
<evidence type="ECO:0000256" key="6">
    <source>
        <dbReference type="ARBA" id="ARBA00022552"/>
    </source>
</evidence>
<dbReference type="NCBIfam" id="TIGR00563">
    <property type="entry name" value="rsmB"/>
    <property type="match status" value="1"/>
</dbReference>
<dbReference type="Gene3D" id="3.40.50.150">
    <property type="entry name" value="Vaccinia Virus protein VP39"/>
    <property type="match status" value="1"/>
</dbReference>
<keyword evidence="8 14" id="KW-0808">Transferase</keyword>
<comment type="catalytic activity">
    <reaction evidence="13">
        <text>cytidine(967) in 16S rRNA + S-adenosyl-L-methionine = 5-methylcytidine(967) in 16S rRNA + S-adenosyl-L-homocysteine + H(+)</text>
        <dbReference type="Rhea" id="RHEA:42748"/>
        <dbReference type="Rhea" id="RHEA-COMP:10219"/>
        <dbReference type="Rhea" id="RHEA-COMP:10220"/>
        <dbReference type="ChEBI" id="CHEBI:15378"/>
        <dbReference type="ChEBI" id="CHEBI:57856"/>
        <dbReference type="ChEBI" id="CHEBI:59789"/>
        <dbReference type="ChEBI" id="CHEBI:74483"/>
        <dbReference type="ChEBI" id="CHEBI:82748"/>
        <dbReference type="EC" id="2.1.1.176"/>
    </reaction>
</comment>
<keyword evidence="9 14" id="KW-0949">S-adenosyl-L-methionine</keyword>
<evidence type="ECO:0000259" key="15">
    <source>
        <dbReference type="PROSITE" id="PS51686"/>
    </source>
</evidence>
<feature type="binding site" evidence="14">
    <location>
        <position position="317"/>
    </location>
    <ligand>
        <name>S-adenosyl-L-methionine</name>
        <dbReference type="ChEBI" id="CHEBI:59789"/>
    </ligand>
</feature>
<dbReference type="AlphaFoldDB" id="A0AAJ5QZF7"/>
<evidence type="ECO:0000256" key="4">
    <source>
        <dbReference type="ARBA" id="ARBA00012140"/>
    </source>
</evidence>
<dbReference type="PRINTS" id="PR02008">
    <property type="entry name" value="RCMTFAMILY"/>
</dbReference>
<dbReference type="GO" id="GO:0009383">
    <property type="term" value="F:rRNA (cytosine-C5-)-methyltransferase activity"/>
    <property type="evidence" value="ECO:0007669"/>
    <property type="project" value="TreeGrafter"/>
</dbReference>
<organism evidence="16 17">
    <name type="scientific">Xylella fastidiosa subsp. fastidiosa</name>
    <dbReference type="NCBI Taxonomy" id="644356"/>
    <lineage>
        <taxon>Bacteria</taxon>
        <taxon>Pseudomonadati</taxon>
        <taxon>Pseudomonadota</taxon>
        <taxon>Gammaproteobacteria</taxon>
        <taxon>Lysobacterales</taxon>
        <taxon>Lysobacteraceae</taxon>
        <taxon>Xylella</taxon>
    </lineage>
</organism>
<dbReference type="InterPro" id="IPR049560">
    <property type="entry name" value="MeTrfase_RsmB-F_NOP2_cat"/>
</dbReference>
<dbReference type="InterPro" id="IPR004573">
    <property type="entry name" value="rRNA_ssu_MeTfrase_B"/>
</dbReference>
<feature type="binding site" evidence="14">
    <location>
        <position position="272"/>
    </location>
    <ligand>
        <name>S-adenosyl-L-methionine</name>
        <dbReference type="ChEBI" id="CHEBI:59789"/>
    </ligand>
</feature>
<dbReference type="CDD" id="cd02440">
    <property type="entry name" value="AdoMet_MTases"/>
    <property type="match status" value="1"/>
</dbReference>
<accession>A0AAJ5QZF7</accession>
<dbReference type="InterPro" id="IPR035926">
    <property type="entry name" value="NusB-like_sf"/>
</dbReference>
<evidence type="ECO:0000256" key="8">
    <source>
        <dbReference type="ARBA" id="ARBA00022679"/>
    </source>
</evidence>
<evidence type="ECO:0000256" key="2">
    <source>
        <dbReference type="ARBA" id="ARBA00004496"/>
    </source>
</evidence>
<dbReference type="GO" id="GO:0006355">
    <property type="term" value="P:regulation of DNA-templated transcription"/>
    <property type="evidence" value="ECO:0007669"/>
    <property type="project" value="InterPro"/>
</dbReference>
<dbReference type="InterPro" id="IPR001678">
    <property type="entry name" value="MeTrfase_RsmB-F_NOP2_dom"/>
</dbReference>
<dbReference type="GO" id="GO:0005829">
    <property type="term" value="C:cytosol"/>
    <property type="evidence" value="ECO:0007669"/>
    <property type="project" value="TreeGrafter"/>
</dbReference>
<evidence type="ECO:0000256" key="14">
    <source>
        <dbReference type="PROSITE-ProRule" id="PRU01023"/>
    </source>
</evidence>
<dbReference type="Proteomes" id="UP001211513">
    <property type="component" value="Chromosome"/>
</dbReference>
<dbReference type="FunFam" id="3.40.50.150:FF:000022">
    <property type="entry name" value="Ribosomal RNA small subunit methyltransferase B"/>
    <property type="match status" value="1"/>
</dbReference>
<keyword evidence="10 14" id="KW-0694">RNA-binding</keyword>
<dbReference type="EC" id="2.1.1.176" evidence="4"/>
<evidence type="ECO:0000256" key="10">
    <source>
        <dbReference type="ARBA" id="ARBA00022884"/>
    </source>
</evidence>
<comment type="subcellular location">
    <subcellularLocation>
        <location evidence="2">Cytoplasm</location>
    </subcellularLocation>
</comment>
<dbReference type="InterPro" id="IPR006027">
    <property type="entry name" value="NusB_RsmB_TIM44"/>
</dbReference>
<dbReference type="PROSITE" id="PS01153">
    <property type="entry name" value="NOL1_NOP2_SUN"/>
    <property type="match status" value="1"/>
</dbReference>
<dbReference type="InterPro" id="IPR018314">
    <property type="entry name" value="RsmB/NOL1/NOP2-like_CS"/>
</dbReference>
<dbReference type="Pfam" id="PF01189">
    <property type="entry name" value="Methyltr_RsmB-F"/>
    <property type="match status" value="1"/>
</dbReference>
<dbReference type="GeneID" id="93905608"/>
<proteinExistence type="inferred from homology"/>
<comment type="function">
    <text evidence="1">Specifically methylates the cytosine at position 967 (m5C967) of 16S rRNA.</text>
</comment>
<evidence type="ECO:0000256" key="11">
    <source>
        <dbReference type="ARBA" id="ARBA00030399"/>
    </source>
</evidence>
<dbReference type="Pfam" id="PF22458">
    <property type="entry name" value="RsmF-B_ferredox"/>
    <property type="match status" value="1"/>
</dbReference>
<reference evidence="16" key="1">
    <citation type="journal article" date="2022" name="Phytopathology">
        <title>Complete circularized genome resources of seven strains of Xylella fastidiosa subsp. fastidiosa using hybrid assembly reveals unknown plasmids.</title>
        <authorList>
            <person name="Velasco-Amo M.D.P."/>
            <person name="Arias-Giraldo L.F.F."/>
            <person name="Ecija M.R."/>
            <person name="De La Fuente L."/>
            <person name="Marco-Noales E."/>
            <person name="Moralejo E."/>
            <person name="Navas-Cort J.A."/>
            <person name="Landa B.B."/>
        </authorList>
    </citation>
    <scope>NUCLEOTIDE SEQUENCE</scope>
    <source>
        <strain evidence="16">CFBP8073</strain>
    </source>
</reference>
<evidence type="ECO:0000256" key="5">
    <source>
        <dbReference type="ARBA" id="ARBA00022490"/>
    </source>
</evidence>
<feature type="binding site" evidence="14">
    <location>
        <position position="298"/>
    </location>
    <ligand>
        <name>S-adenosyl-L-methionine</name>
        <dbReference type="ChEBI" id="CHEBI:59789"/>
    </ligand>
</feature>
<dbReference type="GO" id="GO:0003723">
    <property type="term" value="F:RNA binding"/>
    <property type="evidence" value="ECO:0007669"/>
    <property type="project" value="UniProtKB-UniRule"/>
</dbReference>
<name>A0AAJ5QZF7_XYLFS</name>
<dbReference type="Gene3D" id="3.30.70.1170">
    <property type="entry name" value="Sun protein, domain 3"/>
    <property type="match status" value="1"/>
</dbReference>
<evidence type="ECO:0000256" key="7">
    <source>
        <dbReference type="ARBA" id="ARBA00022603"/>
    </source>
</evidence>
<evidence type="ECO:0000256" key="12">
    <source>
        <dbReference type="ARBA" id="ARBA00031088"/>
    </source>
</evidence>
<keyword evidence="5" id="KW-0963">Cytoplasm</keyword>
<dbReference type="RefSeq" id="WP_004089643.1">
    <property type="nucleotide sequence ID" value="NZ_CP040799.1"/>
</dbReference>
<dbReference type="Gene3D" id="1.10.940.10">
    <property type="entry name" value="NusB-like"/>
    <property type="match status" value="1"/>
</dbReference>
<evidence type="ECO:0000313" key="17">
    <source>
        <dbReference type="Proteomes" id="UP001211513"/>
    </source>
</evidence>
<dbReference type="InterPro" id="IPR054728">
    <property type="entry name" value="RsmB-like_ferredoxin"/>
</dbReference>
<sequence>MSDGIAPRVVAARVLALVVDQGRSLKTELAAALPTLEDVRDRALVEAICFAVLRRRPVYEAALTRWLARPLGRGDAQLRGLLMVGFAQLDVLKVPPYAALSATVDACRVLGWPHRVSFVNAVLRRAQRERLPVVSSDAAWPRWLAERIRADWGEQAEAIFDASLKPAPMWLRVNLRYGDRHTYVQRLQAAGLEAVPSGLVPEALALDCSVPVVQLPGFQGGEVSVQDLSAQQVAALLSPAPHARLLDACAAPGGKAAHLLERAPTLCLTALDVDMQRLRRVAETCDRIHVKARLCVADATDLAAWWDGEPFDAVLLDAPCSATGVVRRQPDVLLHRRAEDLLPLLNIQSRLLDACWRTLRPGGVLVYVTCSVLRAENQTQLEAFLARTADACAEDPGDAYGQPAGLGRQRLPGEQGGDGFFYARLIKDISM</sequence>
<feature type="domain" description="SAM-dependent MTase RsmB/NOP-type" evidence="15">
    <location>
        <begin position="159"/>
        <end position="428"/>
    </location>
</feature>
<keyword evidence="6" id="KW-0698">rRNA processing</keyword>
<feature type="active site" description="Nucleophile" evidence="14">
    <location>
        <position position="370"/>
    </location>
</feature>